<evidence type="ECO:0000256" key="10">
    <source>
        <dbReference type="ARBA" id="ARBA00049360"/>
    </source>
</evidence>
<dbReference type="SUPFAM" id="SSF81660">
    <property type="entry name" value="Metal cation-transporting ATPase, ATP-binding domain N"/>
    <property type="match status" value="1"/>
</dbReference>
<evidence type="ECO:0000256" key="9">
    <source>
        <dbReference type="ARBA" id="ARBA00023136"/>
    </source>
</evidence>
<dbReference type="Pfam" id="PF00690">
    <property type="entry name" value="Cation_ATPase_N"/>
    <property type="match status" value="1"/>
</dbReference>
<dbReference type="Gene3D" id="2.70.150.10">
    <property type="entry name" value="Calcium-transporting ATPase, cytoplasmic transduction domain A"/>
    <property type="match status" value="1"/>
</dbReference>
<dbReference type="InterPro" id="IPR001757">
    <property type="entry name" value="P_typ_ATPase"/>
</dbReference>
<evidence type="ECO:0000256" key="11">
    <source>
        <dbReference type="SAM" id="Phobius"/>
    </source>
</evidence>
<keyword evidence="14" id="KW-1185">Reference proteome</keyword>
<dbReference type="InterPro" id="IPR050510">
    <property type="entry name" value="Cation_transp_ATPase_P-type"/>
</dbReference>
<comment type="catalytic activity">
    <reaction evidence="10">
        <text>ATP + H2O = ADP + phosphate + H(+)</text>
        <dbReference type="Rhea" id="RHEA:13065"/>
        <dbReference type="ChEBI" id="CHEBI:15377"/>
        <dbReference type="ChEBI" id="CHEBI:15378"/>
        <dbReference type="ChEBI" id="CHEBI:30616"/>
        <dbReference type="ChEBI" id="CHEBI:43474"/>
        <dbReference type="ChEBI" id="CHEBI:456216"/>
    </reaction>
</comment>
<dbReference type="SFLD" id="SFLDS00003">
    <property type="entry name" value="Haloacid_Dehalogenase"/>
    <property type="match status" value="1"/>
</dbReference>
<dbReference type="Pfam" id="PF00702">
    <property type="entry name" value="Hydrolase"/>
    <property type="match status" value="1"/>
</dbReference>
<feature type="transmembrane region" description="Helical" evidence="11">
    <location>
        <begin position="64"/>
        <end position="82"/>
    </location>
</feature>
<dbReference type="Pfam" id="PF00122">
    <property type="entry name" value="E1-E2_ATPase"/>
    <property type="match status" value="1"/>
</dbReference>
<dbReference type="NCBIfam" id="TIGR01494">
    <property type="entry name" value="ATPase_P-type"/>
    <property type="match status" value="2"/>
</dbReference>
<dbReference type="InterPro" id="IPR008250">
    <property type="entry name" value="ATPase_P-typ_transduc_dom_A_sf"/>
</dbReference>
<keyword evidence="9 11" id="KW-0472">Membrane</keyword>
<dbReference type="PRINTS" id="PR00119">
    <property type="entry name" value="CATATPASE"/>
</dbReference>
<dbReference type="SMART" id="SM00831">
    <property type="entry name" value="Cation_ATPase_N"/>
    <property type="match status" value="1"/>
</dbReference>
<evidence type="ECO:0000256" key="7">
    <source>
        <dbReference type="ARBA" id="ARBA00022967"/>
    </source>
</evidence>
<dbReference type="InterPro" id="IPR004014">
    <property type="entry name" value="ATPase_P-typ_cation-transptr_N"/>
</dbReference>
<dbReference type="InterPro" id="IPR006068">
    <property type="entry name" value="ATPase_P-typ_cation-transptr_C"/>
</dbReference>
<evidence type="ECO:0000313" key="13">
    <source>
        <dbReference type="EMBL" id="MBC6445839.1"/>
    </source>
</evidence>
<dbReference type="Pfam" id="PF00689">
    <property type="entry name" value="Cation_ATPase_C"/>
    <property type="match status" value="1"/>
</dbReference>
<dbReference type="InterPro" id="IPR036412">
    <property type="entry name" value="HAD-like_sf"/>
</dbReference>
<dbReference type="EMBL" id="JABVED010000001">
    <property type="protein sequence ID" value="MBC6445839.1"/>
    <property type="molecule type" value="Genomic_DNA"/>
</dbReference>
<evidence type="ECO:0000256" key="2">
    <source>
        <dbReference type="ARBA" id="ARBA00005675"/>
    </source>
</evidence>
<dbReference type="InterPro" id="IPR044492">
    <property type="entry name" value="P_typ_ATPase_HD_dom"/>
</dbReference>
<dbReference type="SUPFAM" id="SSF81665">
    <property type="entry name" value="Calcium ATPase, transmembrane domain M"/>
    <property type="match status" value="1"/>
</dbReference>
<evidence type="ECO:0000256" key="1">
    <source>
        <dbReference type="ARBA" id="ARBA00004651"/>
    </source>
</evidence>
<dbReference type="InterPro" id="IPR023214">
    <property type="entry name" value="HAD_sf"/>
</dbReference>
<dbReference type="Gene3D" id="3.40.1110.10">
    <property type="entry name" value="Calcium-transporting ATPase, cytoplasmic domain N"/>
    <property type="match status" value="1"/>
</dbReference>
<name>A0ABR7KZM6_9PSEU</name>
<sequence>MGGTATSGLTGGEAARRLLRDGPNTLPAPRRAHPVTLLVAQLVHFFALMLWVAAGLALVAGMPVLAVAIVVVVLVNGVFSFVQEYRADRAAQRLRDLLPVRASVRRDGHTVVIGGQDLVVGDLLLLEAGDRVCADATVIDRSGFTMDESMLTGESKSIRPEPGGSLFAGTYAVEGHCTAEVVATGARTRLAGIAAVTAGARRPRSPLATQLHRVVRTVAMVAVVVGVVFFAAAMLLGLSTADSFLFAVGVTVALVPEGLLPTVTLSLARAAQRMAHRHALVRRLESVETLGSTTFICTDKTGTLTSNEMSVVRVWTPEGEVAVTGEGYAPEGDLAGPPAALALLPALASAAARCSPDARASEPAGQWHPVGDPMEVALHVLATRSGCAAPPVPVVRHAFDPRRRRSSVVDAEGVHVVGAPDSVLPRCVGAPAAAEAALARLSAAGLRVLAVAWRPTVPDAVAHVADSVEQGLRLLGLVALQDPPRPDVAESIVACRRAGIKLAMVTGDHPGTAHAIAVEVGLAGVDSTVVVGADLPADDEALGELLDHDGIVVARVNPEDKLRIARSLQARGHVVAMTGDGVNDGPALRTADIGVAMGASGTDVAREAADLVLLDDHFGTIVAAVELGRATFANIRRFLTYHLTDNVAELTPFGVWALSGGQIPLAITVLQVLAIDIGTDLLPALALGAEPANPRTMRGRMRTDSLMDRTVLRRAFGVLGPAEALTTMGAFLAVLFAGGWTFGRDADPALLATASGTAFAAIVLGQLANAFACRSESHWVGRVGLRGNPLLLVAVGVEVVLLFLFLVLPPLPELLGGSLPNLLGWLAAAFAVPVVLFADAAAKAASRSLRRSP</sequence>
<keyword evidence="4 11" id="KW-0812">Transmembrane</keyword>
<dbReference type="Proteomes" id="UP000734823">
    <property type="component" value="Unassembled WGS sequence"/>
</dbReference>
<feature type="transmembrane region" description="Helical" evidence="11">
    <location>
        <begin position="749"/>
        <end position="769"/>
    </location>
</feature>
<dbReference type="PANTHER" id="PTHR43294:SF21">
    <property type="entry name" value="CATION TRANSPORTING ATPASE"/>
    <property type="match status" value="1"/>
</dbReference>
<dbReference type="Gene3D" id="3.40.50.1000">
    <property type="entry name" value="HAD superfamily/HAD-like"/>
    <property type="match status" value="1"/>
</dbReference>
<dbReference type="SFLD" id="SFLDF00027">
    <property type="entry name" value="p-type_atpase"/>
    <property type="match status" value="1"/>
</dbReference>
<evidence type="ECO:0000259" key="12">
    <source>
        <dbReference type="SMART" id="SM00831"/>
    </source>
</evidence>
<proteinExistence type="inferred from homology"/>
<comment type="similarity">
    <text evidence="2">Belongs to the cation transport ATPase (P-type) (TC 3.A.3) family. Type IIA subfamily.</text>
</comment>
<feature type="transmembrane region" description="Helical" evidence="11">
    <location>
        <begin position="214"/>
        <end position="238"/>
    </location>
</feature>
<dbReference type="SUPFAM" id="SSF56784">
    <property type="entry name" value="HAD-like"/>
    <property type="match status" value="1"/>
</dbReference>
<dbReference type="InterPro" id="IPR059000">
    <property type="entry name" value="ATPase_P-type_domA"/>
</dbReference>
<evidence type="ECO:0000256" key="5">
    <source>
        <dbReference type="ARBA" id="ARBA00022741"/>
    </source>
</evidence>
<evidence type="ECO:0000256" key="6">
    <source>
        <dbReference type="ARBA" id="ARBA00022840"/>
    </source>
</evidence>
<comment type="caution">
    <text evidence="13">The sequence shown here is derived from an EMBL/GenBank/DDBJ whole genome shotgun (WGS) entry which is preliminary data.</text>
</comment>
<dbReference type="SFLD" id="SFLDG00002">
    <property type="entry name" value="C1.7:_P-type_atpase_like"/>
    <property type="match status" value="1"/>
</dbReference>
<feature type="transmembrane region" description="Helical" evidence="11">
    <location>
        <begin position="35"/>
        <end position="58"/>
    </location>
</feature>
<feature type="transmembrane region" description="Helical" evidence="11">
    <location>
        <begin position="823"/>
        <end position="842"/>
    </location>
</feature>
<gene>
    <name evidence="13" type="ORF">GPZ80_01470</name>
</gene>
<dbReference type="PROSITE" id="PS00154">
    <property type="entry name" value="ATPASE_E1_E2"/>
    <property type="match status" value="1"/>
</dbReference>
<comment type="subcellular location">
    <subcellularLocation>
        <location evidence="1">Cell membrane</location>
        <topology evidence="1">Multi-pass membrane protein</topology>
    </subcellularLocation>
</comment>
<feature type="domain" description="Cation-transporting P-type ATPase N-terminal" evidence="12">
    <location>
        <begin position="1"/>
        <end position="62"/>
    </location>
</feature>
<dbReference type="InterPro" id="IPR018303">
    <property type="entry name" value="ATPase_P-typ_P_site"/>
</dbReference>
<dbReference type="SUPFAM" id="SSF81653">
    <property type="entry name" value="Calcium ATPase, transduction domain A"/>
    <property type="match status" value="1"/>
</dbReference>
<keyword evidence="5" id="KW-0547">Nucleotide-binding</keyword>
<evidence type="ECO:0000313" key="14">
    <source>
        <dbReference type="Proteomes" id="UP000734823"/>
    </source>
</evidence>
<feature type="transmembrane region" description="Helical" evidence="11">
    <location>
        <begin position="790"/>
        <end position="811"/>
    </location>
</feature>
<keyword evidence="6" id="KW-0067">ATP-binding</keyword>
<feature type="transmembrane region" description="Helical" evidence="11">
    <location>
        <begin position="715"/>
        <end position="737"/>
    </location>
</feature>
<dbReference type="PRINTS" id="PR00120">
    <property type="entry name" value="HATPASE"/>
</dbReference>
<dbReference type="InterPro" id="IPR023298">
    <property type="entry name" value="ATPase_P-typ_TM_dom_sf"/>
</dbReference>
<protein>
    <submittedName>
        <fullName evidence="13">Cation-transporting P-type ATPase</fullName>
    </submittedName>
</protein>
<keyword evidence="8 11" id="KW-1133">Transmembrane helix</keyword>
<dbReference type="PANTHER" id="PTHR43294">
    <property type="entry name" value="SODIUM/POTASSIUM-TRANSPORTING ATPASE SUBUNIT ALPHA"/>
    <property type="match status" value="1"/>
</dbReference>
<feature type="transmembrane region" description="Helical" evidence="11">
    <location>
        <begin position="244"/>
        <end position="268"/>
    </location>
</feature>
<evidence type="ECO:0000256" key="3">
    <source>
        <dbReference type="ARBA" id="ARBA00022475"/>
    </source>
</evidence>
<reference evidence="13 14" key="1">
    <citation type="submission" date="2020-06" db="EMBL/GenBank/DDBJ databases">
        <title>Actinokineospora xiongansis sp. nov., isolated from soil of Baiyangdian.</title>
        <authorList>
            <person name="Zhang X."/>
        </authorList>
    </citation>
    <scope>NUCLEOTIDE SEQUENCE [LARGE SCALE GENOMIC DNA]</scope>
    <source>
        <strain evidence="13 14">HBU206404</strain>
    </source>
</reference>
<dbReference type="InterPro" id="IPR023299">
    <property type="entry name" value="ATPase_P-typ_cyto_dom_N"/>
</dbReference>
<keyword evidence="7" id="KW-1278">Translocase</keyword>
<evidence type="ECO:0000256" key="8">
    <source>
        <dbReference type="ARBA" id="ARBA00022989"/>
    </source>
</evidence>
<evidence type="ECO:0000256" key="4">
    <source>
        <dbReference type="ARBA" id="ARBA00022692"/>
    </source>
</evidence>
<accession>A0ABR7KZM6</accession>
<dbReference type="Gene3D" id="1.20.1110.10">
    <property type="entry name" value="Calcium-transporting ATPase, transmembrane domain"/>
    <property type="match status" value="1"/>
</dbReference>
<organism evidence="13 14">
    <name type="scientific">Actinokineospora xionganensis</name>
    <dbReference type="NCBI Taxonomy" id="2684470"/>
    <lineage>
        <taxon>Bacteria</taxon>
        <taxon>Bacillati</taxon>
        <taxon>Actinomycetota</taxon>
        <taxon>Actinomycetes</taxon>
        <taxon>Pseudonocardiales</taxon>
        <taxon>Pseudonocardiaceae</taxon>
        <taxon>Actinokineospora</taxon>
    </lineage>
</organism>
<keyword evidence="3" id="KW-1003">Cell membrane</keyword>